<dbReference type="AlphaFoldDB" id="A0A9X1XLI3"/>
<evidence type="ECO:0000313" key="4">
    <source>
        <dbReference type="Proteomes" id="UP001139559"/>
    </source>
</evidence>
<protein>
    <submittedName>
        <fullName evidence="3">Cbb3-type cytochrome oxidase assembly protein CcoS</fullName>
    </submittedName>
</protein>
<comment type="caution">
    <text evidence="3">The sequence shown here is derived from an EMBL/GenBank/DDBJ whole genome shotgun (WGS) entry which is preliminary data.</text>
</comment>
<keyword evidence="2" id="KW-0472">Membrane</keyword>
<accession>A0A9X1XLI3</accession>
<dbReference type="EMBL" id="JAJHVV010000011">
    <property type="protein sequence ID" value="MCK6265004.1"/>
    <property type="molecule type" value="Genomic_DNA"/>
</dbReference>
<proteinExistence type="predicted"/>
<keyword evidence="2" id="KW-1133">Transmembrane helix</keyword>
<reference evidence="3" key="1">
    <citation type="submission" date="2021-11" db="EMBL/GenBank/DDBJ databases">
        <title>Vibrio ZSDE26 sp. nov. and Vibrio ZSDZ34 sp. nov., isolated from coastal seawater in Qingdao.</title>
        <authorList>
            <person name="Zhang P."/>
        </authorList>
    </citation>
    <scope>NUCLEOTIDE SEQUENCE</scope>
    <source>
        <strain evidence="3">ZSDE26</strain>
    </source>
</reference>
<gene>
    <name evidence="3" type="primary">ccoS</name>
    <name evidence="3" type="ORF">KP803_17125</name>
</gene>
<name>A0A9X1XLI3_9VIBR</name>
<feature type="compositionally biased region" description="Basic and acidic residues" evidence="1">
    <location>
        <begin position="62"/>
        <end position="74"/>
    </location>
</feature>
<dbReference type="Proteomes" id="UP001139559">
    <property type="component" value="Unassembled WGS sequence"/>
</dbReference>
<dbReference type="InterPro" id="IPR004714">
    <property type="entry name" value="Cyt_oxidase_maturation_cbb3"/>
</dbReference>
<dbReference type="PANTHER" id="PTHR41532:SF1">
    <property type="entry name" value="FIXS PROTEIN"/>
    <property type="match status" value="1"/>
</dbReference>
<evidence type="ECO:0000313" key="3">
    <source>
        <dbReference type="EMBL" id="MCK6265004.1"/>
    </source>
</evidence>
<evidence type="ECO:0000256" key="1">
    <source>
        <dbReference type="SAM" id="MobiDB-lite"/>
    </source>
</evidence>
<keyword evidence="4" id="KW-1185">Reference proteome</keyword>
<dbReference type="PANTHER" id="PTHR41532">
    <property type="entry name" value="FIXS PROTEIN"/>
    <property type="match status" value="1"/>
</dbReference>
<evidence type="ECO:0000256" key="2">
    <source>
        <dbReference type="SAM" id="Phobius"/>
    </source>
</evidence>
<feature type="region of interest" description="Disordered" evidence="1">
    <location>
        <begin position="45"/>
        <end position="74"/>
    </location>
</feature>
<dbReference type="RefSeq" id="WP_248010083.1">
    <property type="nucleotide sequence ID" value="NZ_JAJHVV010000011.1"/>
</dbReference>
<feature type="transmembrane region" description="Helical" evidence="2">
    <location>
        <begin position="6"/>
        <end position="26"/>
    </location>
</feature>
<dbReference type="NCBIfam" id="TIGR00847">
    <property type="entry name" value="ccoS"/>
    <property type="match status" value="1"/>
</dbReference>
<dbReference type="Pfam" id="PF03597">
    <property type="entry name" value="FixS"/>
    <property type="match status" value="1"/>
</dbReference>
<keyword evidence="2" id="KW-0812">Transmembrane</keyword>
<sequence length="74" mass="8397">MESLYILIPIAILLVCVAIGIFLWAVKSDQFEDLERQGHNILFEDDKVHNETKPQQPVASKSIDKQTGEDKVDD</sequence>
<organism evidence="3 4">
    <name type="scientific">Vibrio amylolyticus</name>
    <dbReference type="NCBI Taxonomy" id="2847292"/>
    <lineage>
        <taxon>Bacteria</taxon>
        <taxon>Pseudomonadati</taxon>
        <taxon>Pseudomonadota</taxon>
        <taxon>Gammaproteobacteria</taxon>
        <taxon>Vibrionales</taxon>
        <taxon>Vibrionaceae</taxon>
        <taxon>Vibrio</taxon>
    </lineage>
</organism>